<dbReference type="OrthoDB" id="1753657at2"/>
<proteinExistence type="predicted"/>
<dbReference type="RefSeq" id="WP_070111107.1">
    <property type="nucleotide sequence ID" value="NZ_LZFO01000041.1"/>
</dbReference>
<dbReference type="STRING" id="1121290.CLAOCE_20830"/>
<organism evidence="1 2">
    <name type="scientific">Clostridium acetireducens DSM 10703</name>
    <dbReference type="NCBI Taxonomy" id="1121290"/>
    <lineage>
        <taxon>Bacteria</taxon>
        <taxon>Bacillati</taxon>
        <taxon>Bacillota</taxon>
        <taxon>Clostridia</taxon>
        <taxon>Eubacteriales</taxon>
        <taxon>Clostridiaceae</taxon>
        <taxon>Clostridium</taxon>
    </lineage>
</organism>
<dbReference type="InterPro" id="IPR019700">
    <property type="entry name" value="Sigma-G_inhibitor_Gin"/>
</dbReference>
<dbReference type="EMBL" id="LZFO01000041">
    <property type="protein sequence ID" value="OFI01528.1"/>
    <property type="molecule type" value="Genomic_DNA"/>
</dbReference>
<protein>
    <submittedName>
        <fullName evidence="1">Inhibitor of sigma-G Gin</fullName>
    </submittedName>
</protein>
<sequence>MRKKQRCIVCRKLSNDGIMINGRELCKSCEKRLLNIDINTDFYEYYKECIRKNIVNTTIRGEDIKCQDFHF</sequence>
<name>A0A1E8EX05_9CLOT</name>
<accession>A0A1E8EX05</accession>
<dbReference type="AlphaFoldDB" id="A0A1E8EX05"/>
<gene>
    <name evidence="1" type="ORF">CLOACE_20830</name>
</gene>
<reference evidence="1 2" key="1">
    <citation type="submission" date="2016-06" db="EMBL/GenBank/DDBJ databases">
        <title>Genome sequence of Clostridium acetireducens DSM 10703.</title>
        <authorList>
            <person name="Poehlein A."/>
            <person name="Fluechter S."/>
            <person name="Duerre P."/>
            <person name="Daniel R."/>
        </authorList>
    </citation>
    <scope>NUCLEOTIDE SEQUENCE [LARGE SCALE GENOMIC DNA]</scope>
    <source>
        <strain evidence="1 2">DSM 10703</strain>
    </source>
</reference>
<evidence type="ECO:0000313" key="2">
    <source>
        <dbReference type="Proteomes" id="UP000175744"/>
    </source>
</evidence>
<dbReference type="Proteomes" id="UP000175744">
    <property type="component" value="Unassembled WGS sequence"/>
</dbReference>
<keyword evidence="2" id="KW-1185">Reference proteome</keyword>
<dbReference type="Pfam" id="PF10764">
    <property type="entry name" value="Gin"/>
    <property type="match status" value="1"/>
</dbReference>
<evidence type="ECO:0000313" key="1">
    <source>
        <dbReference type="EMBL" id="OFI01528.1"/>
    </source>
</evidence>
<comment type="caution">
    <text evidence="1">The sequence shown here is derived from an EMBL/GenBank/DDBJ whole genome shotgun (WGS) entry which is preliminary data.</text>
</comment>